<dbReference type="Proteomes" id="UP000186698">
    <property type="component" value="Chromosome 9_10L"/>
</dbReference>
<dbReference type="InterPro" id="IPR051853">
    <property type="entry name" value="SH2-Ras-GEF_adapter"/>
</dbReference>
<sequence length="694" mass="77183">MCVSQREQGAAPSAHSGISGVKMSSRTDILKKELEEELKLSSEDLRSHAWYHGPLPRQESERLLESNGDFLIRDSISSPGDYVLSCSGAGQLLHFKIIAVSLRPRRGMARTLYQLEQDQFDNIPALVRSYVGDRRKVSESTGAVIISPVNRSLPLRALHEKHNSHSGGDRDHRRSLNMPESSLLRTKDRFGSQPGNLDILKEKPLQSAQSDSNLLSAFTAEALTLPQNQMRVPLSPLFRTGSDPVLRAKTLPAPSLDLNGNSALRGSDSQLHCKAPPKPIRAPSLLLPEPPDEADTYSELIPRVPVIFKRPVDHGIAEERWKNRVRATETTFGFLESEESQGGVDSGTGLLDNAITVTVVHTVVAGEEEEDPFVRPQIQTISSYQPKAFQSLLLSPENKPLEPAALRKLKEIVSQKDCKESALHILREDCQEIRIWGVTPEQQRMMGVQSGLELLTLPYGQQLRRDLLERHHLLCLGVAVDILGCTGAVSERAHTLHRIIQLAVELRDHAGDLFAFSAVMKALTLPQVARLEQTWQTLQQIHTQSAITFQKQLKPALRELDECIALPPASDIVVPHIVPVLRAMEGEDDGGGPMEESCARLLRVLQAARSYAANAELHRKNAEDKLQGHTPLPELREAFQTEFSLRLFWGSKGASVEQKERYRKFDQILSVLSQKLEPERDRSKLVSSVYGAAF</sequence>
<dbReference type="Gene3D" id="3.30.505.10">
    <property type="entry name" value="SH2 domain"/>
    <property type="match status" value="1"/>
</dbReference>
<dbReference type="Pfam" id="PF00017">
    <property type="entry name" value="SH2"/>
    <property type="match status" value="1"/>
</dbReference>
<dbReference type="Gene3D" id="1.10.840.10">
    <property type="entry name" value="Ras guanine-nucleotide exchange factors catalytic domain"/>
    <property type="match status" value="1"/>
</dbReference>
<reference evidence="3" key="1">
    <citation type="submission" date="2025-08" db="UniProtKB">
        <authorList>
            <consortium name="RefSeq"/>
        </authorList>
    </citation>
    <scope>IDENTIFICATION</scope>
    <source>
        <strain evidence="3">J_2021</strain>
        <tissue evidence="3">Erythrocytes</tissue>
    </source>
</reference>
<accession>A0A1L8ET00</accession>
<evidence type="ECO:0000256" key="1">
    <source>
        <dbReference type="SAM" id="MobiDB-lite"/>
    </source>
</evidence>
<dbReference type="InterPro" id="IPR023578">
    <property type="entry name" value="Ras_GEF_dom_sf"/>
</dbReference>
<dbReference type="GeneID" id="108700920"/>
<dbReference type="SMART" id="SM00252">
    <property type="entry name" value="SH2"/>
    <property type="match status" value="1"/>
</dbReference>
<dbReference type="KEGG" id="xla:108700920"/>
<dbReference type="InterPro" id="IPR036860">
    <property type="entry name" value="SH2_dom_sf"/>
</dbReference>
<dbReference type="FunFam" id="3.30.505.10:FF:000013">
    <property type="entry name" value="SH2 domain-containing protein 3C isoform X1"/>
    <property type="match status" value="1"/>
</dbReference>
<feature type="region of interest" description="Disordered" evidence="1">
    <location>
        <begin position="1"/>
        <end position="22"/>
    </location>
</feature>
<proteinExistence type="predicted"/>
<feature type="region of interest" description="Disordered" evidence="1">
    <location>
        <begin position="161"/>
        <end position="193"/>
    </location>
</feature>
<dbReference type="STRING" id="8355.A0A1L8ET00"/>
<dbReference type="CDD" id="cd10337">
    <property type="entry name" value="SH2_BCAR3"/>
    <property type="match status" value="1"/>
</dbReference>
<dbReference type="PRINTS" id="PR00401">
    <property type="entry name" value="SH2DOMAIN"/>
</dbReference>
<dbReference type="SUPFAM" id="SSF48366">
    <property type="entry name" value="Ras GEF"/>
    <property type="match status" value="1"/>
</dbReference>
<feature type="compositionally biased region" description="Basic and acidic residues" evidence="1">
    <location>
        <begin position="161"/>
        <end position="174"/>
    </location>
</feature>
<dbReference type="PROSITE" id="PS50009">
    <property type="entry name" value="RASGEF_CAT"/>
    <property type="match status" value="1"/>
</dbReference>
<dbReference type="SUPFAM" id="SSF55550">
    <property type="entry name" value="SH2 domain"/>
    <property type="match status" value="1"/>
</dbReference>
<dbReference type="Pfam" id="PF00617">
    <property type="entry name" value="RasGEF"/>
    <property type="match status" value="1"/>
</dbReference>
<keyword evidence="2" id="KW-1185">Reference proteome</keyword>
<dbReference type="OrthoDB" id="2412973at2759"/>
<evidence type="ECO:0000313" key="3">
    <source>
        <dbReference type="RefSeq" id="XP_018090451.1"/>
    </source>
</evidence>
<dbReference type="InterPro" id="IPR036964">
    <property type="entry name" value="RASGEF_cat_dom_sf"/>
</dbReference>
<dbReference type="InterPro" id="IPR044102">
    <property type="entry name" value="SH2_SHEP1/BCAR3/NSP1"/>
</dbReference>
<dbReference type="PaxDb" id="8355-A0A1L8ET00"/>
<dbReference type="GO" id="GO:0005085">
    <property type="term" value="F:guanyl-nucleotide exchange factor activity"/>
    <property type="evidence" value="ECO:0007669"/>
    <property type="project" value="InterPro"/>
</dbReference>
<dbReference type="AlphaFoldDB" id="A0A1L8ET00"/>
<organism evidence="2 3">
    <name type="scientific">Xenopus laevis</name>
    <name type="common">African clawed frog</name>
    <dbReference type="NCBI Taxonomy" id="8355"/>
    <lineage>
        <taxon>Eukaryota</taxon>
        <taxon>Metazoa</taxon>
        <taxon>Chordata</taxon>
        <taxon>Craniata</taxon>
        <taxon>Vertebrata</taxon>
        <taxon>Euteleostomi</taxon>
        <taxon>Amphibia</taxon>
        <taxon>Batrachia</taxon>
        <taxon>Anura</taxon>
        <taxon>Pipoidea</taxon>
        <taxon>Pipidae</taxon>
        <taxon>Xenopodinae</taxon>
        <taxon>Xenopus</taxon>
        <taxon>Xenopus</taxon>
    </lineage>
</organism>
<dbReference type="OMA" id="WWEANEE"/>
<dbReference type="InterPro" id="IPR001895">
    <property type="entry name" value="RASGEF_cat_dom"/>
</dbReference>
<dbReference type="PANTHER" id="PTHR14247:SF11">
    <property type="entry name" value="SH2 DOMAIN-CONTAINING PROTEIN 3A"/>
    <property type="match status" value="1"/>
</dbReference>
<gene>
    <name evidence="3" type="primary">LOC108700920</name>
</gene>
<dbReference type="GO" id="GO:0007264">
    <property type="term" value="P:small GTPase-mediated signal transduction"/>
    <property type="evidence" value="ECO:0007669"/>
    <property type="project" value="InterPro"/>
</dbReference>
<dbReference type="SMART" id="SM00147">
    <property type="entry name" value="RasGEF"/>
    <property type="match status" value="1"/>
</dbReference>
<protein>
    <submittedName>
        <fullName evidence="3">Breast cancer anti-estrogen resistance protein 3 homolog isoform X1</fullName>
    </submittedName>
</protein>
<dbReference type="Bgee" id="108700920">
    <property type="expression patterns" value="Expressed in internal ear and 17 other cell types or tissues"/>
</dbReference>
<name>A0A1L8ET00_XENLA</name>
<evidence type="ECO:0000313" key="2">
    <source>
        <dbReference type="Proteomes" id="UP000186698"/>
    </source>
</evidence>
<dbReference type="PANTHER" id="PTHR14247">
    <property type="entry name" value="BREAST CANCER ANTI-ESTROGEN RESISTANCE PROTEIN 3 HOMOLOG-LIKE PROTEIN"/>
    <property type="match status" value="1"/>
</dbReference>
<dbReference type="InterPro" id="IPR000980">
    <property type="entry name" value="SH2"/>
</dbReference>
<dbReference type="RefSeq" id="XP_018090451.1">
    <property type="nucleotide sequence ID" value="XM_018234962.2"/>
</dbReference>
<dbReference type="GO" id="GO:0001784">
    <property type="term" value="F:phosphotyrosine residue binding"/>
    <property type="evidence" value="ECO:0007669"/>
    <property type="project" value="InterPro"/>
</dbReference>
<dbReference type="PROSITE" id="PS50001">
    <property type="entry name" value="SH2"/>
    <property type="match status" value="1"/>
</dbReference>